<evidence type="ECO:0000313" key="2">
    <source>
        <dbReference type="EMBL" id="CAL6069826.1"/>
    </source>
</evidence>
<protein>
    <submittedName>
        <fullName evidence="2">Hypothetical_protein</fullName>
    </submittedName>
</protein>
<proteinExistence type="predicted"/>
<comment type="caution">
    <text evidence="1">The sequence shown here is derived from an EMBL/GenBank/DDBJ whole genome shotgun (WGS) entry which is preliminary data.</text>
</comment>
<evidence type="ECO:0000313" key="3">
    <source>
        <dbReference type="Proteomes" id="UP001642409"/>
    </source>
</evidence>
<dbReference type="EMBL" id="CAXDID020000280">
    <property type="protein sequence ID" value="CAL6069826.1"/>
    <property type="molecule type" value="Genomic_DNA"/>
</dbReference>
<name>A0AA86QR23_9EUKA</name>
<dbReference type="EMBL" id="CATOUU010000976">
    <property type="protein sequence ID" value="CAI9964379.1"/>
    <property type="molecule type" value="Genomic_DNA"/>
</dbReference>
<evidence type="ECO:0000313" key="1">
    <source>
        <dbReference type="EMBL" id="CAI9964379.1"/>
    </source>
</evidence>
<organism evidence="1">
    <name type="scientific">Hexamita inflata</name>
    <dbReference type="NCBI Taxonomy" id="28002"/>
    <lineage>
        <taxon>Eukaryota</taxon>
        <taxon>Metamonada</taxon>
        <taxon>Diplomonadida</taxon>
        <taxon>Hexamitidae</taxon>
        <taxon>Hexamitinae</taxon>
        <taxon>Hexamita</taxon>
    </lineage>
</organism>
<accession>A0AA86QR23</accession>
<reference evidence="2 3" key="2">
    <citation type="submission" date="2024-07" db="EMBL/GenBank/DDBJ databases">
        <authorList>
            <person name="Akdeniz Z."/>
        </authorList>
    </citation>
    <scope>NUCLEOTIDE SEQUENCE [LARGE SCALE GENOMIC DNA]</scope>
</reference>
<keyword evidence="3" id="KW-1185">Reference proteome</keyword>
<dbReference type="Proteomes" id="UP001642409">
    <property type="component" value="Unassembled WGS sequence"/>
</dbReference>
<dbReference type="AlphaFoldDB" id="A0AA86QR23"/>
<reference evidence="1" key="1">
    <citation type="submission" date="2023-06" db="EMBL/GenBank/DDBJ databases">
        <authorList>
            <person name="Kurt Z."/>
        </authorList>
    </citation>
    <scope>NUCLEOTIDE SEQUENCE</scope>
</reference>
<gene>
    <name evidence="1" type="ORF">HINF_LOCUS52024</name>
    <name evidence="2" type="ORF">HINF_LOCUS54163</name>
</gene>
<sequence>MRGEKCYYKSLSHILIMNQRADKLQSISQIFEAANRSEKHIMFNKKLYQAVFMNSEQLQQHSIVEHFTSAFMNIVAGSSYLTSRARADQQCRFAIKCVQIRTKEYKQQFIILNQFTVQCKSGRFNCKQLDKQSIESNQLSKWQNKQQQYINCGRLLWSAVRLESMCKRSVHRVFNNICRVLIK</sequence>